<keyword evidence="9 12" id="KW-0406">Ion transport</keyword>
<feature type="transmembrane region" description="Helical" evidence="12">
    <location>
        <begin position="31"/>
        <end position="50"/>
    </location>
</feature>
<evidence type="ECO:0000256" key="2">
    <source>
        <dbReference type="ARBA" id="ARBA00004651"/>
    </source>
</evidence>
<evidence type="ECO:0000256" key="5">
    <source>
        <dbReference type="ARBA" id="ARBA00022692"/>
    </source>
</evidence>
<evidence type="ECO:0000313" key="13">
    <source>
        <dbReference type="EMBL" id="KAK0424983.1"/>
    </source>
</evidence>
<comment type="subcellular location">
    <subcellularLocation>
        <location evidence="1">Cell junction</location>
        <location evidence="1">Gap junction</location>
    </subcellularLocation>
    <subcellularLocation>
        <location evidence="2 12">Cell membrane</location>
        <topology evidence="2 12">Multi-pass membrane protein</topology>
    </subcellularLocation>
</comment>
<sequence length="380" mass="44130">MEYAFAFVEKLIEVRYEDDFVDRLNYQYTPVLMVVCASLIFAKLAVGSSIQCFTKAQFKNTWNAYTHDYCLIENTYFVPLNATIPGESERSGPQLAYYQWTGFILAGLALLSMFPHVLWRSFNWISGYHIRPLIMECSKTLSDASAQPAVVKQSANLLLTASHLDHRYFRIFPRNTFVTFLYFFMKFSFVAAILTQLKTISVFLGSFAYPFQVLRYDLGDWQNSGLFPRVTLCDIDIRVPGQYQKYTMECTLPLNMLNEKIFVFLFFYLLGLALLTVANIGYWIWLLADRRTLVAQIRQCQHQSIRSKDAEEKESLLNHEDVSALIDDFAWKMRGLTDLTLVLQLLKKQVGMFLMSDVFLKMAEIDQETSIERKKMGQRH</sequence>
<dbReference type="PRINTS" id="PR01262">
    <property type="entry name" value="INNEXIN"/>
</dbReference>
<dbReference type="InterPro" id="IPR000990">
    <property type="entry name" value="Innexin"/>
</dbReference>
<dbReference type="Pfam" id="PF00876">
    <property type="entry name" value="Innexin"/>
    <property type="match status" value="1"/>
</dbReference>
<dbReference type="GO" id="GO:0034220">
    <property type="term" value="P:monoatomic ion transmembrane transport"/>
    <property type="evidence" value="ECO:0007669"/>
    <property type="project" value="UniProtKB-KW"/>
</dbReference>
<dbReference type="PANTHER" id="PTHR11893">
    <property type="entry name" value="INNEXIN"/>
    <property type="match status" value="1"/>
</dbReference>
<evidence type="ECO:0000256" key="4">
    <source>
        <dbReference type="ARBA" id="ARBA00022475"/>
    </source>
</evidence>
<evidence type="ECO:0000313" key="14">
    <source>
        <dbReference type="Proteomes" id="UP001175271"/>
    </source>
</evidence>
<organism evidence="13 14">
    <name type="scientific">Steinernema hermaphroditum</name>
    <dbReference type="NCBI Taxonomy" id="289476"/>
    <lineage>
        <taxon>Eukaryota</taxon>
        <taxon>Metazoa</taxon>
        <taxon>Ecdysozoa</taxon>
        <taxon>Nematoda</taxon>
        <taxon>Chromadorea</taxon>
        <taxon>Rhabditida</taxon>
        <taxon>Tylenchina</taxon>
        <taxon>Panagrolaimomorpha</taxon>
        <taxon>Strongyloidoidea</taxon>
        <taxon>Steinernematidae</taxon>
        <taxon>Steinernema</taxon>
    </lineage>
</organism>
<proteinExistence type="inferred from homology"/>
<keyword evidence="3 12" id="KW-0813">Transport</keyword>
<dbReference type="GO" id="GO:0005243">
    <property type="term" value="F:gap junction channel activity"/>
    <property type="evidence" value="ECO:0007669"/>
    <property type="project" value="TreeGrafter"/>
</dbReference>
<dbReference type="Proteomes" id="UP001175271">
    <property type="component" value="Unassembled WGS sequence"/>
</dbReference>
<evidence type="ECO:0000256" key="6">
    <source>
        <dbReference type="ARBA" id="ARBA00022868"/>
    </source>
</evidence>
<keyword evidence="14" id="KW-1185">Reference proteome</keyword>
<gene>
    <name evidence="12" type="primary">inx</name>
    <name evidence="13" type="ORF">QR680_008963</name>
</gene>
<comment type="similarity">
    <text evidence="12">Belongs to the pannexin family.</text>
</comment>
<dbReference type="PANTHER" id="PTHR11893:SF32">
    <property type="entry name" value="INNEXIN"/>
    <property type="match status" value="1"/>
</dbReference>
<feature type="transmembrane region" description="Helical" evidence="12">
    <location>
        <begin position="97"/>
        <end position="119"/>
    </location>
</feature>
<dbReference type="PROSITE" id="PS51013">
    <property type="entry name" value="PANNEXIN"/>
    <property type="match status" value="1"/>
</dbReference>
<evidence type="ECO:0000256" key="12">
    <source>
        <dbReference type="RuleBase" id="RU010713"/>
    </source>
</evidence>
<keyword evidence="8 12" id="KW-1133">Transmembrane helix</keyword>
<keyword evidence="6" id="KW-0303">Gap junction</keyword>
<evidence type="ECO:0000256" key="8">
    <source>
        <dbReference type="ARBA" id="ARBA00022989"/>
    </source>
</evidence>
<evidence type="ECO:0000256" key="11">
    <source>
        <dbReference type="ARBA" id="ARBA00023303"/>
    </source>
</evidence>
<dbReference type="GO" id="GO:0005886">
    <property type="term" value="C:plasma membrane"/>
    <property type="evidence" value="ECO:0007669"/>
    <property type="project" value="UniProtKB-SubCell"/>
</dbReference>
<keyword evidence="11 12" id="KW-0407">Ion channel</keyword>
<comment type="caution">
    <text evidence="13">The sequence shown here is derived from an EMBL/GenBank/DDBJ whole genome shotgun (WGS) entry which is preliminary data.</text>
</comment>
<keyword evidence="10 12" id="KW-0472">Membrane</keyword>
<evidence type="ECO:0000256" key="9">
    <source>
        <dbReference type="ARBA" id="ARBA00023065"/>
    </source>
</evidence>
<evidence type="ECO:0000256" key="3">
    <source>
        <dbReference type="ARBA" id="ARBA00022448"/>
    </source>
</evidence>
<accession>A0AA39M8U6</accession>
<evidence type="ECO:0000256" key="1">
    <source>
        <dbReference type="ARBA" id="ARBA00004610"/>
    </source>
</evidence>
<dbReference type="AlphaFoldDB" id="A0AA39M8U6"/>
<feature type="transmembrane region" description="Helical" evidence="12">
    <location>
        <begin position="261"/>
        <end position="288"/>
    </location>
</feature>
<keyword evidence="4" id="KW-1003">Cell membrane</keyword>
<reference evidence="13" key="1">
    <citation type="submission" date="2023-06" db="EMBL/GenBank/DDBJ databases">
        <title>Genomic analysis of the entomopathogenic nematode Steinernema hermaphroditum.</title>
        <authorList>
            <person name="Schwarz E.M."/>
            <person name="Heppert J.K."/>
            <person name="Baniya A."/>
            <person name="Schwartz H.T."/>
            <person name="Tan C.-H."/>
            <person name="Antoshechkin I."/>
            <person name="Sternberg P.W."/>
            <person name="Goodrich-Blair H."/>
            <person name="Dillman A.R."/>
        </authorList>
    </citation>
    <scope>NUCLEOTIDE SEQUENCE</scope>
    <source>
        <strain evidence="13">PS9179</strain>
        <tissue evidence="13">Whole animal</tissue>
    </source>
</reference>
<evidence type="ECO:0000256" key="7">
    <source>
        <dbReference type="ARBA" id="ARBA00022949"/>
    </source>
</evidence>
<keyword evidence="5 12" id="KW-0812">Transmembrane</keyword>
<feature type="transmembrane region" description="Helical" evidence="12">
    <location>
        <begin position="177"/>
        <end position="197"/>
    </location>
</feature>
<dbReference type="GO" id="GO:0005921">
    <property type="term" value="C:gap junction"/>
    <property type="evidence" value="ECO:0007669"/>
    <property type="project" value="UniProtKB-SubCell"/>
</dbReference>
<dbReference type="EMBL" id="JAUCMV010000001">
    <property type="protein sequence ID" value="KAK0424983.1"/>
    <property type="molecule type" value="Genomic_DNA"/>
</dbReference>
<keyword evidence="7" id="KW-0965">Cell junction</keyword>
<evidence type="ECO:0000256" key="10">
    <source>
        <dbReference type="ARBA" id="ARBA00023136"/>
    </source>
</evidence>
<protein>
    <recommendedName>
        <fullName evidence="12">Innexin</fullName>
    </recommendedName>
</protein>
<name>A0AA39M8U6_9BILA</name>
<comment type="function">
    <text evidence="12">Structural component of the gap junctions.</text>
</comment>